<evidence type="ECO:0000313" key="1">
    <source>
        <dbReference type="EMBL" id="PSK38303.1"/>
    </source>
</evidence>
<reference evidence="1 2" key="1">
    <citation type="submission" date="2018-03" db="EMBL/GenBank/DDBJ databases">
        <title>Candida pseudohaemulonii genome assembly and annotation.</title>
        <authorList>
            <person name="Munoz J.F."/>
            <person name="Gade L.G."/>
            <person name="Chow N.A."/>
            <person name="Litvintseva A.P."/>
            <person name="Loparev V.N."/>
            <person name="Cuomo C.A."/>
        </authorList>
    </citation>
    <scope>NUCLEOTIDE SEQUENCE [LARGE SCALE GENOMIC DNA]</scope>
    <source>
        <strain evidence="1 2">B12108</strain>
    </source>
</reference>
<dbReference type="EMBL" id="PYFQ01000006">
    <property type="protein sequence ID" value="PSK38303.1"/>
    <property type="molecule type" value="Genomic_DNA"/>
</dbReference>
<dbReference type="GeneID" id="36566252"/>
<comment type="caution">
    <text evidence="1">The sequence shown here is derived from an EMBL/GenBank/DDBJ whole genome shotgun (WGS) entry which is preliminary data.</text>
</comment>
<accession>A0A2P7YQP7</accession>
<sequence length="162" mass="18665">MLWFFLITAVWAFKIPRSLLEQDRDVAVKYAVDQYAMNSARLKEMIPRCAKIDNATSSYDFTGSHHEVYLESIAGVNVSIVDQMGIPVDLENKEDYPELARRMDRFRRCLWYGGASFVFAFTRHADEVVSDTPDSWALRAAQIVDMLLSELDLGNPEFREFL</sequence>
<organism evidence="1 2">
    <name type="scientific">Candidozyma pseudohaemuli</name>
    <dbReference type="NCBI Taxonomy" id="418784"/>
    <lineage>
        <taxon>Eukaryota</taxon>
        <taxon>Fungi</taxon>
        <taxon>Dikarya</taxon>
        <taxon>Ascomycota</taxon>
        <taxon>Saccharomycotina</taxon>
        <taxon>Pichiomycetes</taxon>
        <taxon>Metschnikowiaceae</taxon>
        <taxon>Candidozyma</taxon>
    </lineage>
</organism>
<dbReference type="RefSeq" id="XP_024713628.1">
    <property type="nucleotide sequence ID" value="XM_024858222.1"/>
</dbReference>
<proteinExistence type="predicted"/>
<evidence type="ECO:0000313" key="2">
    <source>
        <dbReference type="Proteomes" id="UP000241107"/>
    </source>
</evidence>
<gene>
    <name evidence="1" type="ORF">C7M61_002863</name>
</gene>
<dbReference type="VEuPathDB" id="FungiDB:C7M61_002863"/>
<keyword evidence="2" id="KW-1185">Reference proteome</keyword>
<name>A0A2P7YQP7_9ASCO</name>
<protein>
    <submittedName>
        <fullName evidence="1">Uncharacterized protein</fullName>
    </submittedName>
</protein>
<dbReference type="AlphaFoldDB" id="A0A2P7YQP7"/>
<dbReference type="Proteomes" id="UP000241107">
    <property type="component" value="Unassembled WGS sequence"/>
</dbReference>